<dbReference type="Proteomes" id="UP000748308">
    <property type="component" value="Unassembled WGS sequence"/>
</dbReference>
<keyword evidence="1" id="KW-1133">Transmembrane helix</keyword>
<feature type="transmembrane region" description="Helical" evidence="1">
    <location>
        <begin position="179"/>
        <end position="203"/>
    </location>
</feature>
<keyword evidence="1" id="KW-0812">Transmembrane</keyword>
<keyword evidence="1" id="KW-0472">Membrane</keyword>
<gene>
    <name evidence="2" type="ORF">FJY75_06275</name>
</gene>
<feature type="transmembrane region" description="Helical" evidence="1">
    <location>
        <begin position="113"/>
        <end position="138"/>
    </location>
</feature>
<comment type="caution">
    <text evidence="2">The sequence shown here is derived from an EMBL/GenBank/DDBJ whole genome shotgun (WGS) entry which is preliminary data.</text>
</comment>
<feature type="transmembrane region" description="Helical" evidence="1">
    <location>
        <begin position="85"/>
        <end position="101"/>
    </location>
</feature>
<sequence>MVLGRALPRAGRTIFLLARLMLPISLGVALLRWTGWLERLAAIGEPLMALFRLPGEAALPLLTGWLAGIYALLGAMAMLPLAPEAVTVLGAMALVAHNLIIESSVQDRAGTPWWWVLAARLVASFLVGAAVAWSIAGLEALRLPGLWLRFVPASSQTAVPAGGGLAAFLVGWGEEALRLMVKVVLVVTAMMIATEWMRAAGWLERLERSVGPLLRALGLRRRVAFPWVTAQVLGVTFGSGLLIEELRERQLDSREVRALHTSIGINHSLLEDTILLAAVGASVFWIVVPRVAMAAWIVRATERLPWGLRPRPESAGAGALR</sequence>
<evidence type="ECO:0000256" key="1">
    <source>
        <dbReference type="SAM" id="Phobius"/>
    </source>
</evidence>
<dbReference type="AlphaFoldDB" id="A0A937XBR7"/>
<feature type="transmembrane region" description="Helical" evidence="1">
    <location>
        <begin position="53"/>
        <end position="73"/>
    </location>
</feature>
<feature type="transmembrane region" description="Helical" evidence="1">
    <location>
        <begin position="274"/>
        <end position="298"/>
    </location>
</feature>
<protein>
    <recommendedName>
        <fullName evidence="4">Nucleoside transporter/FeoB GTPase Gate domain-containing protein</fullName>
    </recommendedName>
</protein>
<feature type="transmembrane region" description="Helical" evidence="1">
    <location>
        <begin position="150"/>
        <end position="173"/>
    </location>
</feature>
<evidence type="ECO:0000313" key="2">
    <source>
        <dbReference type="EMBL" id="MBM3317442.1"/>
    </source>
</evidence>
<reference evidence="2" key="1">
    <citation type="submission" date="2019-03" db="EMBL/GenBank/DDBJ databases">
        <title>Lake Tanganyika Metagenome-Assembled Genomes (MAGs).</title>
        <authorList>
            <person name="Tran P."/>
        </authorList>
    </citation>
    <scope>NUCLEOTIDE SEQUENCE</scope>
    <source>
        <strain evidence="2">M_DeepCast_400m_m2_100</strain>
    </source>
</reference>
<name>A0A937XBR7_UNCEI</name>
<accession>A0A937XBR7</accession>
<evidence type="ECO:0000313" key="3">
    <source>
        <dbReference type="Proteomes" id="UP000748308"/>
    </source>
</evidence>
<evidence type="ECO:0008006" key="4">
    <source>
        <dbReference type="Google" id="ProtNLM"/>
    </source>
</evidence>
<feature type="transmembrane region" description="Helical" evidence="1">
    <location>
        <begin position="12"/>
        <end position="33"/>
    </location>
</feature>
<proteinExistence type="predicted"/>
<organism evidence="2 3">
    <name type="scientific">Eiseniibacteriota bacterium</name>
    <dbReference type="NCBI Taxonomy" id="2212470"/>
    <lineage>
        <taxon>Bacteria</taxon>
        <taxon>Candidatus Eiseniibacteriota</taxon>
    </lineage>
</organism>
<dbReference type="EMBL" id="VGIY01000125">
    <property type="protein sequence ID" value="MBM3317442.1"/>
    <property type="molecule type" value="Genomic_DNA"/>
</dbReference>